<dbReference type="NCBIfam" id="TIGR00150">
    <property type="entry name" value="T6A_YjeE"/>
    <property type="match status" value="1"/>
</dbReference>
<evidence type="ECO:0000256" key="6">
    <source>
        <dbReference type="ARBA" id="ARBA00022723"/>
    </source>
</evidence>
<keyword evidence="8" id="KW-0067">ATP-binding</keyword>
<comment type="caution">
    <text evidence="11">The sequence shown here is derived from an EMBL/GenBank/DDBJ whole genome shotgun (WGS) entry which is preliminary data.</text>
</comment>
<name>A0ABS9MQ32_9BURK</name>
<keyword evidence="5" id="KW-0819">tRNA processing</keyword>
<dbReference type="PANTHER" id="PTHR33540">
    <property type="entry name" value="TRNA THREONYLCARBAMOYLADENOSINE BIOSYNTHESIS PROTEIN TSAE"/>
    <property type="match status" value="1"/>
</dbReference>
<gene>
    <name evidence="11" type="primary">tsaE</name>
    <name evidence="11" type="ORF">MAF45_02765</name>
</gene>
<keyword evidence="7" id="KW-0547">Nucleotide-binding</keyword>
<evidence type="ECO:0000256" key="3">
    <source>
        <dbReference type="ARBA" id="ARBA00019010"/>
    </source>
</evidence>
<evidence type="ECO:0000313" key="11">
    <source>
        <dbReference type="EMBL" id="MCG5030375.1"/>
    </source>
</evidence>
<evidence type="ECO:0000256" key="7">
    <source>
        <dbReference type="ARBA" id="ARBA00022741"/>
    </source>
</evidence>
<evidence type="ECO:0000256" key="2">
    <source>
        <dbReference type="ARBA" id="ARBA00007599"/>
    </source>
</evidence>
<keyword evidence="4" id="KW-0963">Cytoplasm</keyword>
<dbReference type="Gene3D" id="3.40.50.300">
    <property type="entry name" value="P-loop containing nucleotide triphosphate hydrolases"/>
    <property type="match status" value="1"/>
</dbReference>
<dbReference type="EMBL" id="JAKNCT010000002">
    <property type="protein sequence ID" value="MCG5030375.1"/>
    <property type="molecule type" value="Genomic_DNA"/>
</dbReference>
<dbReference type="InterPro" id="IPR027417">
    <property type="entry name" value="P-loop_NTPase"/>
</dbReference>
<evidence type="ECO:0000256" key="10">
    <source>
        <dbReference type="ARBA" id="ARBA00032441"/>
    </source>
</evidence>
<evidence type="ECO:0000256" key="4">
    <source>
        <dbReference type="ARBA" id="ARBA00022490"/>
    </source>
</evidence>
<evidence type="ECO:0000256" key="8">
    <source>
        <dbReference type="ARBA" id="ARBA00022840"/>
    </source>
</evidence>
<sequence>MATVSSCSPLVLEDESATIRLGSLLAGAFCGLSRKINESGFNLRLDGTLGAGKTTLTRAMLRALGITGRVKSPTFTLVETYDAPFFTVHHFDFYRFESPEEFDDAGFRDLFGPGKLTVCEWSEKALPFLPAPDLTISLSLFKDGRKARLEPCGKAGDAAAREVCRQWI</sequence>
<proteinExistence type="inferred from homology"/>
<dbReference type="PANTHER" id="PTHR33540:SF2">
    <property type="entry name" value="TRNA THREONYLCARBAMOYLADENOSINE BIOSYNTHESIS PROTEIN TSAE"/>
    <property type="match status" value="1"/>
</dbReference>
<keyword evidence="12" id="KW-1185">Reference proteome</keyword>
<evidence type="ECO:0000256" key="9">
    <source>
        <dbReference type="ARBA" id="ARBA00022842"/>
    </source>
</evidence>
<reference evidence="11 12" key="1">
    <citation type="submission" date="2022-02" db="EMBL/GenBank/DDBJ databases">
        <title>Mesosutterella porci, a novel member of the family Sutterellaceae from pig feces.</title>
        <authorList>
            <person name="Wylensek D."/>
            <person name="Clavel T."/>
        </authorList>
    </citation>
    <scope>NUCLEOTIDE SEQUENCE [LARGE SCALE GENOMIC DNA]</scope>
    <source>
        <strain evidence="12">oilRF-744-wt-GAM-9</strain>
    </source>
</reference>
<accession>A0ABS9MQ32</accession>
<dbReference type="InterPro" id="IPR003442">
    <property type="entry name" value="T6A_TsaE"/>
</dbReference>
<organism evidence="11 12">
    <name type="scientific">Mesosutterella porci</name>
    <dbReference type="NCBI Taxonomy" id="2915351"/>
    <lineage>
        <taxon>Bacteria</taxon>
        <taxon>Pseudomonadati</taxon>
        <taxon>Pseudomonadota</taxon>
        <taxon>Betaproteobacteria</taxon>
        <taxon>Burkholderiales</taxon>
        <taxon>Sutterellaceae</taxon>
        <taxon>Mesosutterella</taxon>
    </lineage>
</organism>
<evidence type="ECO:0000256" key="5">
    <source>
        <dbReference type="ARBA" id="ARBA00022694"/>
    </source>
</evidence>
<protein>
    <recommendedName>
        <fullName evidence="3">tRNA threonylcarbamoyladenosine biosynthesis protein TsaE</fullName>
    </recommendedName>
    <alternativeName>
        <fullName evidence="10">t(6)A37 threonylcarbamoyladenosine biosynthesis protein TsaE</fullName>
    </alternativeName>
</protein>
<keyword evidence="9" id="KW-0460">Magnesium</keyword>
<dbReference type="Pfam" id="PF02367">
    <property type="entry name" value="TsaE"/>
    <property type="match status" value="1"/>
</dbReference>
<dbReference type="SUPFAM" id="SSF52540">
    <property type="entry name" value="P-loop containing nucleoside triphosphate hydrolases"/>
    <property type="match status" value="1"/>
</dbReference>
<evidence type="ECO:0000256" key="1">
    <source>
        <dbReference type="ARBA" id="ARBA00004496"/>
    </source>
</evidence>
<evidence type="ECO:0000313" key="12">
    <source>
        <dbReference type="Proteomes" id="UP001297600"/>
    </source>
</evidence>
<keyword evidence="6" id="KW-0479">Metal-binding</keyword>
<comment type="similarity">
    <text evidence="2">Belongs to the TsaE family.</text>
</comment>
<dbReference type="RefSeq" id="WP_237978024.1">
    <property type="nucleotide sequence ID" value="NZ_JAKNCT010000002.1"/>
</dbReference>
<dbReference type="Proteomes" id="UP001297600">
    <property type="component" value="Unassembled WGS sequence"/>
</dbReference>
<comment type="subcellular location">
    <subcellularLocation>
        <location evidence="1">Cytoplasm</location>
    </subcellularLocation>
</comment>